<dbReference type="Proteomes" id="UP000831304">
    <property type="component" value="Chromosome"/>
</dbReference>
<evidence type="ECO:0000313" key="2">
    <source>
        <dbReference type="EMBL" id="UOE24926.1"/>
    </source>
</evidence>
<dbReference type="Gene3D" id="3.30.720.110">
    <property type="match status" value="1"/>
</dbReference>
<evidence type="ECO:0000313" key="3">
    <source>
        <dbReference type="Proteomes" id="UP000831304"/>
    </source>
</evidence>
<sequence>MSAPAAPEGYATVNPFIITTDADELTRFVIEVFGGEERAEARTVDEDGLLLQAEVRVGTTTVMLAERKPDWPFTPSLLQVYVDDLDAVLERALERGARLVTKPTDFFGTQFARVQDASANLWWIWQHGDAVWDAQDGEGEWGAEGVDEGWGEVSPELAYLHDTLLEAMTALRDPKDAR</sequence>
<dbReference type="PANTHER" id="PTHR34109:SF1">
    <property type="entry name" value="VOC DOMAIN-CONTAINING PROTEIN"/>
    <property type="match status" value="1"/>
</dbReference>
<protein>
    <submittedName>
        <fullName evidence="2">Glyoxalase</fullName>
    </submittedName>
</protein>
<proteinExistence type="predicted"/>
<reference evidence="2 3" key="1">
    <citation type="submission" date="2022-03" db="EMBL/GenBank/DDBJ databases">
        <title>Agromyces sp. isolated from the gut of P. brevitarsis seulensis larvae.</title>
        <authorList>
            <person name="Won M."/>
            <person name="Kwon S.-W."/>
        </authorList>
    </citation>
    <scope>NUCLEOTIDE SEQUENCE [LARGE SCALE GENOMIC DNA]</scope>
    <source>
        <strain evidence="2 3">KACC 16215</strain>
    </source>
</reference>
<keyword evidence="3" id="KW-1185">Reference proteome</keyword>
<dbReference type="EMBL" id="CP094533">
    <property type="protein sequence ID" value="UOE24926.1"/>
    <property type="molecule type" value="Genomic_DNA"/>
</dbReference>
<accession>A0ABY4AP37</accession>
<evidence type="ECO:0000259" key="1">
    <source>
        <dbReference type="PROSITE" id="PS51819"/>
    </source>
</evidence>
<dbReference type="RefSeq" id="WP_243567841.1">
    <property type="nucleotide sequence ID" value="NZ_BAAARD010000008.1"/>
</dbReference>
<feature type="domain" description="VOC" evidence="1">
    <location>
        <begin position="9"/>
        <end position="127"/>
    </location>
</feature>
<dbReference type="PROSITE" id="PS51819">
    <property type="entry name" value="VOC"/>
    <property type="match status" value="1"/>
</dbReference>
<gene>
    <name evidence="2" type="ORF">MTP13_11210</name>
</gene>
<dbReference type="Pfam" id="PF00903">
    <property type="entry name" value="Glyoxalase"/>
    <property type="match status" value="1"/>
</dbReference>
<dbReference type="InterPro" id="IPR004360">
    <property type="entry name" value="Glyas_Fos-R_dOase_dom"/>
</dbReference>
<dbReference type="Gene3D" id="3.30.720.120">
    <property type="match status" value="1"/>
</dbReference>
<organism evidence="2 3">
    <name type="scientific">Agromyces soli</name>
    <dbReference type="NCBI Taxonomy" id="659012"/>
    <lineage>
        <taxon>Bacteria</taxon>
        <taxon>Bacillati</taxon>
        <taxon>Actinomycetota</taxon>
        <taxon>Actinomycetes</taxon>
        <taxon>Micrococcales</taxon>
        <taxon>Microbacteriaceae</taxon>
        <taxon>Agromyces</taxon>
    </lineage>
</organism>
<dbReference type="InterPro" id="IPR029068">
    <property type="entry name" value="Glyas_Bleomycin-R_OHBP_Dase"/>
</dbReference>
<dbReference type="InterPro" id="IPR037523">
    <property type="entry name" value="VOC_core"/>
</dbReference>
<name>A0ABY4AP37_9MICO</name>
<dbReference type="SUPFAM" id="SSF54593">
    <property type="entry name" value="Glyoxalase/Bleomycin resistance protein/Dihydroxybiphenyl dioxygenase"/>
    <property type="match status" value="1"/>
</dbReference>
<dbReference type="PANTHER" id="PTHR34109">
    <property type="entry name" value="BNAUNNG04460D PROTEIN-RELATED"/>
    <property type="match status" value="1"/>
</dbReference>